<dbReference type="GO" id="GO:0046872">
    <property type="term" value="F:metal ion binding"/>
    <property type="evidence" value="ECO:0007669"/>
    <property type="project" value="UniProtKB-KW"/>
</dbReference>
<dbReference type="InterPro" id="IPR052950">
    <property type="entry name" value="CISD"/>
</dbReference>
<dbReference type="EMBL" id="LDJI01000006">
    <property type="protein sequence ID" value="KRG65655.1"/>
    <property type="molecule type" value="Genomic_DNA"/>
</dbReference>
<name>A0A0R0CIH7_9GAMM</name>
<keyword evidence="8" id="KW-1185">Reference proteome</keyword>
<gene>
    <name evidence="7" type="ORF">ABB26_03715</name>
</gene>
<reference evidence="7 8" key="1">
    <citation type="submission" date="2015-05" db="EMBL/GenBank/DDBJ databases">
        <title>Genome sequencing and analysis of members of genus Stenotrophomonas.</title>
        <authorList>
            <person name="Patil P.P."/>
            <person name="Midha S."/>
            <person name="Patil P.B."/>
        </authorList>
    </citation>
    <scope>NUCLEOTIDE SEQUENCE [LARGE SCALE GENOMIC DNA]</scope>
    <source>
        <strain evidence="7 8">DSM 18929</strain>
    </source>
</reference>
<evidence type="ECO:0000313" key="8">
    <source>
        <dbReference type="Proteomes" id="UP000050864"/>
    </source>
</evidence>
<evidence type="ECO:0000256" key="5">
    <source>
        <dbReference type="SAM" id="MobiDB-lite"/>
    </source>
</evidence>
<dbReference type="Proteomes" id="UP000050864">
    <property type="component" value="Unassembled WGS sequence"/>
</dbReference>
<dbReference type="PANTHER" id="PTHR46491:SF3">
    <property type="entry name" value="CDGSH IRON-SULFUR DOMAIN-CONTAINING PROTEIN 3, MITOCHONDRIAL"/>
    <property type="match status" value="1"/>
</dbReference>
<dbReference type="SMART" id="SM00704">
    <property type="entry name" value="ZnF_CDGSH"/>
    <property type="match status" value="2"/>
</dbReference>
<feature type="region of interest" description="Disordered" evidence="5">
    <location>
        <begin position="136"/>
        <end position="155"/>
    </location>
</feature>
<dbReference type="PATRIC" id="fig|405444.3.peg.3414"/>
<evidence type="ECO:0000256" key="4">
    <source>
        <dbReference type="ARBA" id="ARBA00023014"/>
    </source>
</evidence>
<dbReference type="InterPro" id="IPR018967">
    <property type="entry name" value="FeS-contain_CDGSH-typ"/>
</dbReference>
<dbReference type="InterPro" id="IPR042216">
    <property type="entry name" value="MitoNEET_CISD"/>
</dbReference>
<comment type="caution">
    <text evidence="7">The sequence shown here is derived from an EMBL/GenBank/DDBJ whole genome shotgun (WGS) entry which is preliminary data.</text>
</comment>
<protein>
    <submittedName>
        <fullName evidence="7">Iron-binding protein</fullName>
    </submittedName>
</protein>
<keyword evidence="3" id="KW-0408">Iron</keyword>
<sequence length="213" mass="23242">MATETVRGTTVTIHFDGARCIHSRNCVLNHPDVFLPNVEGEWIHPDAVPPEEVALIARNCPSGAIRYEYNDGSHAEPAPVVNLVHLRENGPLAFNAPLNIAGRDEGMRATLCRCGASENKPFCDHRHVDCGFTATGEPAEKQSQPLAQRDGPLRVIPTRDGPLHVIGNLELISGTGRTLDRVSETWLCRCGHSNNKPFCDGSHRKTGFHADGE</sequence>
<dbReference type="GO" id="GO:0005737">
    <property type="term" value="C:cytoplasm"/>
    <property type="evidence" value="ECO:0007669"/>
    <property type="project" value="UniProtKB-ARBA"/>
</dbReference>
<dbReference type="Gene3D" id="3.30.70.20">
    <property type="match status" value="1"/>
</dbReference>
<dbReference type="Pfam" id="PF09360">
    <property type="entry name" value="zf-CDGSH"/>
    <property type="match status" value="2"/>
</dbReference>
<dbReference type="PANTHER" id="PTHR46491">
    <property type="entry name" value="CDGSH IRON SULFUR DOMAIN PROTEIN HOMOLOG"/>
    <property type="match status" value="1"/>
</dbReference>
<evidence type="ECO:0000256" key="3">
    <source>
        <dbReference type="ARBA" id="ARBA00023004"/>
    </source>
</evidence>
<evidence type="ECO:0000256" key="2">
    <source>
        <dbReference type="ARBA" id="ARBA00022723"/>
    </source>
</evidence>
<dbReference type="RefSeq" id="WP_057632226.1">
    <property type="nucleotide sequence ID" value="NZ_LDJI01000006.1"/>
</dbReference>
<dbReference type="Gene3D" id="3.40.5.90">
    <property type="entry name" value="CDGSH iron-sulfur domain, mitoNEET-type"/>
    <property type="match status" value="2"/>
</dbReference>
<keyword evidence="1" id="KW-0001">2Fe-2S</keyword>
<dbReference type="OrthoDB" id="9795032at2"/>
<dbReference type="InterPro" id="IPR010693">
    <property type="entry name" value="Divergent_4Fe-4S_mono-cluster"/>
</dbReference>
<proteinExistence type="predicted"/>
<dbReference type="AlphaFoldDB" id="A0A0R0CIH7"/>
<evidence type="ECO:0000259" key="6">
    <source>
        <dbReference type="SMART" id="SM00704"/>
    </source>
</evidence>
<feature type="domain" description="Iron-binding zinc finger CDGSH type" evidence="6">
    <location>
        <begin position="95"/>
        <end position="133"/>
    </location>
</feature>
<dbReference type="Pfam" id="PF06902">
    <property type="entry name" value="Fer4_19"/>
    <property type="match status" value="1"/>
</dbReference>
<dbReference type="GO" id="GO:0051537">
    <property type="term" value="F:2 iron, 2 sulfur cluster binding"/>
    <property type="evidence" value="ECO:0007669"/>
    <property type="project" value="UniProtKB-KW"/>
</dbReference>
<keyword evidence="2" id="KW-0479">Metal-binding</keyword>
<evidence type="ECO:0000313" key="7">
    <source>
        <dbReference type="EMBL" id="KRG65655.1"/>
    </source>
</evidence>
<keyword evidence="4" id="KW-0411">Iron-sulfur</keyword>
<accession>A0A0R0CIH7</accession>
<evidence type="ECO:0000256" key="1">
    <source>
        <dbReference type="ARBA" id="ARBA00022714"/>
    </source>
</evidence>
<feature type="domain" description="Iron-binding zinc finger CDGSH type" evidence="6">
    <location>
        <begin position="172"/>
        <end position="209"/>
    </location>
</feature>
<dbReference type="STRING" id="405444.ABB26_03715"/>
<organism evidence="7 8">
    <name type="scientific">Stenotrophomonas humi</name>
    <dbReference type="NCBI Taxonomy" id="405444"/>
    <lineage>
        <taxon>Bacteria</taxon>
        <taxon>Pseudomonadati</taxon>
        <taxon>Pseudomonadota</taxon>
        <taxon>Gammaproteobacteria</taxon>
        <taxon>Lysobacterales</taxon>
        <taxon>Lysobacteraceae</taxon>
        <taxon>Stenotrophomonas</taxon>
    </lineage>
</organism>